<organism evidence="2 3">
    <name type="scientific">Halalkalibacter oceani</name>
    <dbReference type="NCBI Taxonomy" id="1653776"/>
    <lineage>
        <taxon>Bacteria</taxon>
        <taxon>Bacillati</taxon>
        <taxon>Bacillota</taxon>
        <taxon>Bacilli</taxon>
        <taxon>Bacillales</taxon>
        <taxon>Bacillaceae</taxon>
        <taxon>Halalkalibacter</taxon>
    </lineage>
</organism>
<dbReference type="Proteomes" id="UP001139179">
    <property type="component" value="Unassembled WGS sequence"/>
</dbReference>
<dbReference type="EMBL" id="JAMBOL010000003">
    <property type="protein sequence ID" value="MCM3713826.1"/>
    <property type="molecule type" value="Genomic_DNA"/>
</dbReference>
<keyword evidence="1" id="KW-0175">Coiled coil</keyword>
<dbReference type="RefSeq" id="WP_251222618.1">
    <property type="nucleotide sequence ID" value="NZ_JAMBOL010000003.1"/>
</dbReference>
<evidence type="ECO:0000313" key="2">
    <source>
        <dbReference type="EMBL" id="MCM3713826.1"/>
    </source>
</evidence>
<evidence type="ECO:0000256" key="1">
    <source>
        <dbReference type="SAM" id="Coils"/>
    </source>
</evidence>
<sequence length="100" mass="11792">MNKITVLTEYKAEDGKKENVLSAIDELKEQIEALGGREVIIYEGVDQPGLFVEQFLLPNMQAYEKMKRIREEERIDFWQTFNSYILGGKKKINMWAFEKK</sequence>
<protein>
    <submittedName>
        <fullName evidence="2">Uncharacterized protein</fullName>
    </submittedName>
</protein>
<accession>A0A9X2INI3</accession>
<reference evidence="2" key="1">
    <citation type="submission" date="2022-05" db="EMBL/GenBank/DDBJ databases">
        <title>Comparative Genomics of Spacecraft Associated Microbes.</title>
        <authorList>
            <person name="Tran M.T."/>
            <person name="Wright A."/>
            <person name="Seuylemezian A."/>
            <person name="Eisen J."/>
            <person name="Coil D."/>
        </authorList>
    </citation>
    <scope>NUCLEOTIDE SEQUENCE</scope>
    <source>
        <strain evidence="2">214.1.1</strain>
    </source>
</reference>
<proteinExistence type="predicted"/>
<name>A0A9X2INI3_9BACI</name>
<gene>
    <name evidence="2" type="ORF">M3202_06990</name>
</gene>
<dbReference type="AlphaFoldDB" id="A0A9X2INI3"/>
<keyword evidence="3" id="KW-1185">Reference proteome</keyword>
<feature type="coiled-coil region" evidence="1">
    <location>
        <begin position="10"/>
        <end position="37"/>
    </location>
</feature>
<evidence type="ECO:0000313" key="3">
    <source>
        <dbReference type="Proteomes" id="UP001139179"/>
    </source>
</evidence>
<comment type="caution">
    <text evidence="2">The sequence shown here is derived from an EMBL/GenBank/DDBJ whole genome shotgun (WGS) entry which is preliminary data.</text>
</comment>